<feature type="domain" description="AB hydrolase-1" evidence="1">
    <location>
        <begin position="29"/>
        <end position="269"/>
    </location>
</feature>
<dbReference type="Pfam" id="PF12697">
    <property type="entry name" value="Abhydrolase_6"/>
    <property type="match status" value="1"/>
</dbReference>
<evidence type="ECO:0000313" key="3">
    <source>
        <dbReference type="Proteomes" id="UP000031599"/>
    </source>
</evidence>
<gene>
    <name evidence="2" type="ORF">DB30_06257</name>
</gene>
<evidence type="ECO:0000313" key="2">
    <source>
        <dbReference type="EMBL" id="KIG14875.1"/>
    </source>
</evidence>
<protein>
    <submittedName>
        <fullName evidence="2">Hydrolase, alpha/beta fold family protein</fullName>
    </submittedName>
</protein>
<dbReference type="PANTHER" id="PTHR43194">
    <property type="entry name" value="HYDROLASE ALPHA/BETA FOLD FAMILY"/>
    <property type="match status" value="1"/>
</dbReference>
<dbReference type="GO" id="GO:0016787">
    <property type="term" value="F:hydrolase activity"/>
    <property type="evidence" value="ECO:0007669"/>
    <property type="project" value="UniProtKB-KW"/>
</dbReference>
<keyword evidence="2" id="KW-0378">Hydrolase</keyword>
<dbReference type="AlphaFoldDB" id="A0A0C2CZ12"/>
<sequence length="283" mass="31236">MPSITVHGLRIAYHRFPAATPAELSPVACLPSTGLSGLQWRRLAKLLSRRGHDVLCVDLIGYGESEDWPRPGPFRTEYDVDVVDALLDLCERPVHLVAHSYGGRVGLRAGLRRPQLLRSLSLYEPTCFGLLRSTGDTLGLAELGDYDADGRFLDDAFGGSEAWVERFIDYWSGPGSFAELDEDERRAWMRSSRKMFEEVRETALDDVPHTRYVDALGQLSTLVISGATSTRAGQRCCDVFAQVMPRCRHVELADVGHMGPVLAPREVAELIAGHIADVEASDT</sequence>
<dbReference type="EMBL" id="JMCC02000064">
    <property type="protein sequence ID" value="KIG14875.1"/>
    <property type="molecule type" value="Genomic_DNA"/>
</dbReference>
<dbReference type="Proteomes" id="UP000031599">
    <property type="component" value="Unassembled WGS sequence"/>
</dbReference>
<proteinExistence type="predicted"/>
<dbReference type="PANTHER" id="PTHR43194:SF2">
    <property type="entry name" value="PEROXISOMAL MEMBRANE PROTEIN LPX1"/>
    <property type="match status" value="1"/>
</dbReference>
<dbReference type="InterPro" id="IPR000073">
    <property type="entry name" value="AB_hydrolase_1"/>
</dbReference>
<accession>A0A0C2CZ12</accession>
<dbReference type="PRINTS" id="PR00111">
    <property type="entry name" value="ABHYDROLASE"/>
</dbReference>
<dbReference type="InterPro" id="IPR050228">
    <property type="entry name" value="Carboxylesterase_BioH"/>
</dbReference>
<dbReference type="InterPro" id="IPR029058">
    <property type="entry name" value="AB_hydrolase_fold"/>
</dbReference>
<organism evidence="2 3">
    <name type="scientific">Enhygromyxa salina</name>
    <dbReference type="NCBI Taxonomy" id="215803"/>
    <lineage>
        <taxon>Bacteria</taxon>
        <taxon>Pseudomonadati</taxon>
        <taxon>Myxococcota</taxon>
        <taxon>Polyangia</taxon>
        <taxon>Nannocystales</taxon>
        <taxon>Nannocystaceae</taxon>
        <taxon>Enhygromyxa</taxon>
    </lineage>
</organism>
<comment type="caution">
    <text evidence="2">The sequence shown here is derived from an EMBL/GenBank/DDBJ whole genome shotgun (WGS) entry which is preliminary data.</text>
</comment>
<dbReference type="SUPFAM" id="SSF53474">
    <property type="entry name" value="alpha/beta-Hydrolases"/>
    <property type="match status" value="1"/>
</dbReference>
<name>A0A0C2CZ12_9BACT</name>
<evidence type="ECO:0000259" key="1">
    <source>
        <dbReference type="Pfam" id="PF12697"/>
    </source>
</evidence>
<dbReference type="RefSeq" id="WP_052552784.1">
    <property type="nucleotide sequence ID" value="NZ_JMCC02000064.1"/>
</dbReference>
<dbReference type="Gene3D" id="3.40.50.1820">
    <property type="entry name" value="alpha/beta hydrolase"/>
    <property type="match status" value="1"/>
</dbReference>
<reference evidence="2 3" key="1">
    <citation type="submission" date="2014-12" db="EMBL/GenBank/DDBJ databases">
        <title>Genome assembly of Enhygromyxa salina DSM 15201.</title>
        <authorList>
            <person name="Sharma G."/>
            <person name="Subramanian S."/>
        </authorList>
    </citation>
    <scope>NUCLEOTIDE SEQUENCE [LARGE SCALE GENOMIC DNA]</scope>
    <source>
        <strain evidence="2 3">DSM 15201</strain>
    </source>
</reference>